<sequence length="165" mass="18935">MLKRVNTFPIEGMDELLKRRLQEPLENAIKNCKKCEKAGLKKDKKVSESSSFKIHSVAKGIDKDTINILETVLKKVNEFPIEGMDELLKRRLQEPLENAIKNCKKCEKVKQSGLKKDKKVSESSSFKIHSVAKGIDKELDTFITEVKQKPTQNKKPIMRRTIVIE</sequence>
<keyword evidence="1" id="KW-1185">Reference proteome</keyword>
<evidence type="ECO:0000313" key="1">
    <source>
        <dbReference type="Proteomes" id="UP000050741"/>
    </source>
</evidence>
<organism evidence="1 2">
    <name type="scientific">Globodera pallida</name>
    <name type="common">Potato cyst nematode worm</name>
    <name type="synonym">Heterodera pallida</name>
    <dbReference type="NCBI Taxonomy" id="36090"/>
    <lineage>
        <taxon>Eukaryota</taxon>
        <taxon>Metazoa</taxon>
        <taxon>Ecdysozoa</taxon>
        <taxon>Nematoda</taxon>
        <taxon>Chromadorea</taxon>
        <taxon>Rhabditida</taxon>
        <taxon>Tylenchina</taxon>
        <taxon>Tylenchomorpha</taxon>
        <taxon>Tylenchoidea</taxon>
        <taxon>Heteroderidae</taxon>
        <taxon>Heteroderinae</taxon>
        <taxon>Globodera</taxon>
    </lineage>
</organism>
<dbReference type="WBParaSite" id="GPLIN_000794200">
    <property type="protein sequence ID" value="GPLIN_000794200"/>
    <property type="gene ID" value="GPLIN_000794200"/>
</dbReference>
<reference evidence="1" key="1">
    <citation type="submission" date="2014-05" db="EMBL/GenBank/DDBJ databases">
        <title>The genome and life-stage specific transcriptomes of Globodera pallida elucidate key aspects of plant parasitism by a cyst nematode.</title>
        <authorList>
            <person name="Cotton J.A."/>
            <person name="Lilley C.J."/>
            <person name="Jones L.M."/>
            <person name="Kikuchi T."/>
            <person name="Reid A.J."/>
            <person name="Thorpe P."/>
            <person name="Tsai I.J."/>
            <person name="Beasley H."/>
            <person name="Blok V."/>
            <person name="Cock P.J.A."/>
            <person name="Van den Akker S.E."/>
            <person name="Holroyd N."/>
            <person name="Hunt M."/>
            <person name="Mantelin S."/>
            <person name="Naghra H."/>
            <person name="Pain A."/>
            <person name="Palomares-Rius J.E."/>
            <person name="Zarowiecki M."/>
            <person name="Berriman M."/>
            <person name="Jones J.T."/>
            <person name="Urwin P.E."/>
        </authorList>
    </citation>
    <scope>NUCLEOTIDE SEQUENCE [LARGE SCALE GENOMIC DNA]</scope>
    <source>
        <strain evidence="1">Lindley</strain>
    </source>
</reference>
<protein>
    <submittedName>
        <fullName evidence="2">Chemosensory protein</fullName>
    </submittedName>
</protein>
<evidence type="ECO:0000313" key="2">
    <source>
        <dbReference type="WBParaSite" id="GPLIN_000794200"/>
    </source>
</evidence>
<dbReference type="Proteomes" id="UP000050741">
    <property type="component" value="Unassembled WGS sequence"/>
</dbReference>
<proteinExistence type="predicted"/>
<name>A0A183C4Z7_GLOPA</name>
<reference evidence="2" key="2">
    <citation type="submission" date="2016-06" db="UniProtKB">
        <authorList>
            <consortium name="WormBaseParasite"/>
        </authorList>
    </citation>
    <scope>IDENTIFICATION</scope>
</reference>
<dbReference type="AlphaFoldDB" id="A0A183C4Z7"/>
<accession>A0A183C4Z7</accession>